<feature type="transmembrane region" description="Helical" evidence="1">
    <location>
        <begin position="243"/>
        <end position="264"/>
    </location>
</feature>
<evidence type="ECO:0000256" key="1">
    <source>
        <dbReference type="SAM" id="Phobius"/>
    </source>
</evidence>
<dbReference type="EMBL" id="AEQN01000005">
    <property type="protein sequence ID" value="EFV02684.1"/>
    <property type="molecule type" value="Genomic_DNA"/>
</dbReference>
<accession>E6MDS5</accession>
<proteinExistence type="predicted"/>
<comment type="caution">
    <text evidence="2">The sequence shown here is derived from an EMBL/GenBank/DDBJ whole genome shotgun (WGS) entry which is preliminary data.</text>
</comment>
<dbReference type="STRING" id="887929.HMP0721_0158"/>
<protein>
    <recommendedName>
        <fullName evidence="4">ATPase P</fullName>
    </recommendedName>
</protein>
<dbReference type="HOGENOM" id="CLU_820638_0_0_9"/>
<dbReference type="Proteomes" id="UP000004754">
    <property type="component" value="Unassembled WGS sequence"/>
</dbReference>
<keyword evidence="1" id="KW-0812">Transmembrane</keyword>
<keyword evidence="3" id="KW-1185">Reference proteome</keyword>
<evidence type="ECO:0008006" key="4">
    <source>
        <dbReference type="Google" id="ProtNLM"/>
    </source>
</evidence>
<reference evidence="2 3" key="1">
    <citation type="submission" date="2010-12" db="EMBL/GenBank/DDBJ databases">
        <authorList>
            <person name="Muzny D."/>
            <person name="Qin X."/>
            <person name="Deng J."/>
            <person name="Jiang H."/>
            <person name="Liu Y."/>
            <person name="Qu J."/>
            <person name="Song X.-Z."/>
            <person name="Zhang L."/>
            <person name="Thornton R."/>
            <person name="Coyle M."/>
            <person name="Francisco L."/>
            <person name="Jackson L."/>
            <person name="Javaid M."/>
            <person name="Korchina V."/>
            <person name="Kovar C."/>
            <person name="Mata R."/>
            <person name="Mathew T."/>
            <person name="Ngo R."/>
            <person name="Nguyen L."/>
            <person name="Nguyen N."/>
            <person name="Okwuonu G."/>
            <person name="Ongeri F."/>
            <person name="Pham C."/>
            <person name="Simmons D."/>
            <person name="Wilczek-Boney K."/>
            <person name="Hale W."/>
            <person name="Jakkamsetti A."/>
            <person name="Pham P."/>
            <person name="Ruth R."/>
            <person name="San Lucas F."/>
            <person name="Warren J."/>
            <person name="Zhang J."/>
            <person name="Zhao Z."/>
            <person name="Zhou C."/>
            <person name="Zhu D."/>
            <person name="Lee S."/>
            <person name="Bess C."/>
            <person name="Blankenburg K."/>
            <person name="Forbes L."/>
            <person name="Fu Q."/>
            <person name="Gubbala S."/>
            <person name="Hirani K."/>
            <person name="Jayaseelan J.C."/>
            <person name="Lara F."/>
            <person name="Munidasa M."/>
            <person name="Palculict T."/>
            <person name="Patil S."/>
            <person name="Pu L.-L."/>
            <person name="Saada N."/>
            <person name="Tang L."/>
            <person name="Weissenberger G."/>
            <person name="Zhu Y."/>
            <person name="Hemphill L."/>
            <person name="Shang Y."/>
            <person name="Youmans B."/>
            <person name="Ayvaz T."/>
            <person name="Ross M."/>
            <person name="Santibanez J."/>
            <person name="Aqrawi P."/>
            <person name="Gross S."/>
            <person name="Joshi V."/>
            <person name="Fowler G."/>
            <person name="Nazareth L."/>
            <person name="Reid J."/>
            <person name="Worley K."/>
            <person name="Petrosino J."/>
            <person name="Highlander S."/>
            <person name="Gibbs R."/>
        </authorList>
    </citation>
    <scope>NUCLEOTIDE SEQUENCE [LARGE SCALE GENOMIC DNA]</scope>
    <source>
        <strain evidence="2 3">ATCC 23263</strain>
    </source>
</reference>
<dbReference type="RefSeq" id="WP_006597575.1">
    <property type="nucleotide sequence ID" value="NZ_GL622359.1"/>
</dbReference>
<keyword evidence="1" id="KW-1133">Transmembrane helix</keyword>
<keyword evidence="1" id="KW-0472">Membrane</keyword>
<feature type="transmembrane region" description="Helical" evidence="1">
    <location>
        <begin position="215"/>
        <end position="237"/>
    </location>
</feature>
<dbReference type="eggNOG" id="ENOG502Z9B4">
    <property type="taxonomic scope" value="Bacteria"/>
</dbReference>
<dbReference type="AlphaFoldDB" id="E6MDS5"/>
<evidence type="ECO:0000313" key="3">
    <source>
        <dbReference type="Proteomes" id="UP000004754"/>
    </source>
</evidence>
<sequence length="363" mass="41309">MRIGAKPWQAKRGHFWIAELVTKERMIMGLIKPTLIGKRPLESEALRQDRRKCLKIGPCGIGEKALYLNSFFIDRRYYVRYEDVARVWKRVAMSKGGFTGKGVFGSMAYFVVKLKDGREIQCNFKHEQNVDILLARMAKHHPGIPTQSEEAERKLQAAEREERKKYREHLSESAEKAVADLKRCQEALQIQPALYERLAAAARQKRVIDSISSTYKAVALVILLLAMGAVAFGVYALMQHRGVAIYFVLFGIAFMFTIMAAGVLPTGRRNKRTAAKEYEMAKKACEDYVNTIDHFPIPGHYAHPIVLERMIRAIRMGRCETAAEAFEMVKADLKALNDQVTVSQKEYDEVVAVKPLFLVMAYQ</sequence>
<dbReference type="OrthoDB" id="1900474at2"/>
<organism evidence="2 3">
    <name type="scientific">Pseudoramibacter alactolyticus ATCC 23263</name>
    <dbReference type="NCBI Taxonomy" id="887929"/>
    <lineage>
        <taxon>Bacteria</taxon>
        <taxon>Bacillati</taxon>
        <taxon>Bacillota</taxon>
        <taxon>Clostridia</taxon>
        <taxon>Eubacteriales</taxon>
        <taxon>Eubacteriaceae</taxon>
        <taxon>Pseudoramibacter</taxon>
    </lineage>
</organism>
<gene>
    <name evidence="2" type="ORF">HMP0721_0158</name>
</gene>
<evidence type="ECO:0000313" key="2">
    <source>
        <dbReference type="EMBL" id="EFV02684.1"/>
    </source>
</evidence>
<name>E6MDS5_9FIRM</name>